<feature type="domain" description="AB hydrolase-1" evidence="1">
    <location>
        <begin position="28"/>
        <end position="176"/>
    </location>
</feature>
<dbReference type="EMBL" id="BMHI01000001">
    <property type="protein sequence ID" value="GGB20488.1"/>
    <property type="molecule type" value="Genomic_DNA"/>
</dbReference>
<gene>
    <name evidence="2" type="ORF">GCM10011492_08010</name>
</gene>
<name>A0A916SWI8_9MICO</name>
<dbReference type="SUPFAM" id="SSF53474">
    <property type="entry name" value="alpha/beta-Hydrolases"/>
    <property type="match status" value="1"/>
</dbReference>
<accession>A0A916SWI8</accession>
<dbReference type="Proteomes" id="UP000636793">
    <property type="component" value="Unassembled WGS sequence"/>
</dbReference>
<organism evidence="2 3">
    <name type="scientific">Flexivirga endophytica</name>
    <dbReference type="NCBI Taxonomy" id="1849103"/>
    <lineage>
        <taxon>Bacteria</taxon>
        <taxon>Bacillati</taxon>
        <taxon>Actinomycetota</taxon>
        <taxon>Actinomycetes</taxon>
        <taxon>Micrococcales</taxon>
        <taxon>Dermacoccaceae</taxon>
        <taxon>Flexivirga</taxon>
    </lineage>
</organism>
<dbReference type="GO" id="GO:0003824">
    <property type="term" value="F:catalytic activity"/>
    <property type="evidence" value="ECO:0007669"/>
    <property type="project" value="UniProtKB-ARBA"/>
</dbReference>
<dbReference type="Gene3D" id="3.40.50.1820">
    <property type="entry name" value="alpha/beta hydrolase"/>
    <property type="match status" value="1"/>
</dbReference>
<evidence type="ECO:0000313" key="2">
    <source>
        <dbReference type="EMBL" id="GGB20488.1"/>
    </source>
</evidence>
<dbReference type="PANTHER" id="PTHR43194:SF2">
    <property type="entry name" value="PEROXISOMAL MEMBRANE PROTEIN LPX1"/>
    <property type="match status" value="1"/>
</dbReference>
<evidence type="ECO:0000313" key="3">
    <source>
        <dbReference type="Proteomes" id="UP000636793"/>
    </source>
</evidence>
<dbReference type="InterPro" id="IPR050228">
    <property type="entry name" value="Carboxylesterase_BioH"/>
</dbReference>
<protein>
    <recommendedName>
        <fullName evidence="1">AB hydrolase-1 domain-containing protein</fullName>
    </recommendedName>
</protein>
<reference evidence="2" key="1">
    <citation type="journal article" date="2014" name="Int. J. Syst. Evol. Microbiol.">
        <title>Complete genome sequence of Corynebacterium casei LMG S-19264T (=DSM 44701T), isolated from a smear-ripened cheese.</title>
        <authorList>
            <consortium name="US DOE Joint Genome Institute (JGI-PGF)"/>
            <person name="Walter F."/>
            <person name="Albersmeier A."/>
            <person name="Kalinowski J."/>
            <person name="Ruckert C."/>
        </authorList>
    </citation>
    <scope>NUCLEOTIDE SEQUENCE</scope>
    <source>
        <strain evidence="2">CGMCC 1.15085</strain>
    </source>
</reference>
<keyword evidence="3" id="KW-1185">Reference proteome</keyword>
<evidence type="ECO:0000259" key="1">
    <source>
        <dbReference type="Pfam" id="PF12697"/>
    </source>
</evidence>
<dbReference type="InterPro" id="IPR029058">
    <property type="entry name" value="AB_hydrolase_fold"/>
</dbReference>
<dbReference type="Pfam" id="PF12697">
    <property type="entry name" value="Abhydrolase_6"/>
    <property type="match status" value="1"/>
</dbReference>
<dbReference type="PANTHER" id="PTHR43194">
    <property type="entry name" value="HYDROLASE ALPHA/BETA FOLD FAMILY"/>
    <property type="match status" value="1"/>
</dbReference>
<dbReference type="InterPro" id="IPR000073">
    <property type="entry name" value="AB_hydrolase_1"/>
</dbReference>
<proteinExistence type="predicted"/>
<dbReference type="AlphaFoldDB" id="A0A916SWI8"/>
<reference evidence="2" key="2">
    <citation type="submission" date="2020-09" db="EMBL/GenBank/DDBJ databases">
        <authorList>
            <person name="Sun Q."/>
            <person name="Zhou Y."/>
        </authorList>
    </citation>
    <scope>NUCLEOTIDE SEQUENCE</scope>
    <source>
        <strain evidence="2">CGMCC 1.15085</strain>
    </source>
</reference>
<comment type="caution">
    <text evidence="2">The sequence shown here is derived from an EMBL/GenBank/DDBJ whole genome shotgun (WGS) entry which is preliminary data.</text>
</comment>
<dbReference type="PRINTS" id="PR00111">
    <property type="entry name" value="ABHYDROLASE"/>
</dbReference>
<sequence>MKPHPFTLAVAGAKLPAATLGTGADVAVLLHQTDGDGACGWFPVAGMIASQGVRVLAFDLCGYGATTCTSTTSPALQVRAAVRWARSHGARHVTVVGASMGGSVALGTAAKTAPDAVVDLSGPMTWEGVTGSTAAARALRVPLLGAVADGDPSTDSAALRRAVLSSPAKHRFVTAPDGHGIEMLASYKNGKDVPTPLLRTVVRWIKGDYS</sequence>